<dbReference type="PANTHER" id="PTHR19443:SF24">
    <property type="entry name" value="PHOSPHOTRANSFERASE"/>
    <property type="match status" value="1"/>
</dbReference>
<dbReference type="SUPFAM" id="SSF53067">
    <property type="entry name" value="Actin-like ATPase domain"/>
    <property type="match status" value="2"/>
</dbReference>
<dbReference type="PROSITE" id="PS51748">
    <property type="entry name" value="HEXOKINASE_2"/>
    <property type="match status" value="1"/>
</dbReference>
<dbReference type="GO" id="GO:0006096">
    <property type="term" value="P:glycolytic process"/>
    <property type="evidence" value="ECO:0007669"/>
    <property type="project" value="UniProtKB-UniPathway"/>
</dbReference>
<evidence type="ECO:0000256" key="1">
    <source>
        <dbReference type="ARBA" id="ARBA00009225"/>
    </source>
</evidence>
<dbReference type="InterPro" id="IPR022672">
    <property type="entry name" value="Hexokinase_N"/>
</dbReference>
<dbReference type="GO" id="GO:0005524">
    <property type="term" value="F:ATP binding"/>
    <property type="evidence" value="ECO:0007669"/>
    <property type="project" value="UniProtKB-UniRule"/>
</dbReference>
<dbReference type="GO" id="GO:0006013">
    <property type="term" value="P:mannose metabolic process"/>
    <property type="evidence" value="ECO:0007669"/>
    <property type="project" value="TreeGrafter"/>
</dbReference>
<evidence type="ECO:0000256" key="5">
    <source>
        <dbReference type="ARBA" id="ARBA00022840"/>
    </source>
</evidence>
<comment type="caution">
    <text evidence="9">The sequence shown here is derived from an EMBL/GenBank/DDBJ whole genome shotgun (WGS) entry which is preliminary data.</text>
</comment>
<dbReference type="GO" id="GO:0019158">
    <property type="term" value="F:mannokinase activity"/>
    <property type="evidence" value="ECO:0007669"/>
    <property type="project" value="TreeGrafter"/>
</dbReference>
<evidence type="ECO:0000313" key="10">
    <source>
        <dbReference type="Proteomes" id="UP000572817"/>
    </source>
</evidence>
<keyword evidence="4 6" id="KW-0418">Kinase</keyword>
<dbReference type="EMBL" id="WWBZ02000033">
    <property type="protein sequence ID" value="KAF4306332.1"/>
    <property type="molecule type" value="Genomic_DNA"/>
</dbReference>
<gene>
    <name evidence="9" type="ORF">GTA08_BOTSDO05622</name>
</gene>
<dbReference type="OrthoDB" id="419537at2759"/>
<keyword evidence="2 6" id="KW-0808">Transferase</keyword>
<evidence type="ECO:0000256" key="2">
    <source>
        <dbReference type="ARBA" id="ARBA00022679"/>
    </source>
</evidence>
<feature type="domain" description="Hexokinase C-terminal" evidence="8">
    <location>
        <begin position="260"/>
        <end position="510"/>
    </location>
</feature>
<name>A0A8H4IS74_9PEZI</name>
<evidence type="ECO:0000259" key="8">
    <source>
        <dbReference type="Pfam" id="PF03727"/>
    </source>
</evidence>
<dbReference type="GO" id="GO:0005739">
    <property type="term" value="C:mitochondrion"/>
    <property type="evidence" value="ECO:0007669"/>
    <property type="project" value="TreeGrafter"/>
</dbReference>
<evidence type="ECO:0000256" key="3">
    <source>
        <dbReference type="ARBA" id="ARBA00022741"/>
    </source>
</evidence>
<comment type="similarity">
    <text evidence="1 6">Belongs to the hexokinase family.</text>
</comment>
<dbReference type="Proteomes" id="UP000572817">
    <property type="component" value="Unassembled WGS sequence"/>
</dbReference>
<keyword evidence="3 6" id="KW-0547">Nucleotide-binding</keyword>
<evidence type="ECO:0000259" key="7">
    <source>
        <dbReference type="Pfam" id="PF00349"/>
    </source>
</evidence>
<dbReference type="GO" id="GO:0004340">
    <property type="term" value="F:glucokinase activity"/>
    <property type="evidence" value="ECO:0007669"/>
    <property type="project" value="TreeGrafter"/>
</dbReference>
<dbReference type="Pfam" id="PF03727">
    <property type="entry name" value="Hexokinase_2"/>
    <property type="match status" value="1"/>
</dbReference>
<dbReference type="Pfam" id="PF00349">
    <property type="entry name" value="Hexokinase_1"/>
    <property type="match status" value="1"/>
</dbReference>
<dbReference type="GO" id="GO:0005829">
    <property type="term" value="C:cytosol"/>
    <property type="evidence" value="ECO:0007669"/>
    <property type="project" value="TreeGrafter"/>
</dbReference>
<dbReference type="Gene3D" id="3.40.367.20">
    <property type="match status" value="1"/>
</dbReference>
<dbReference type="UniPathway" id="UPA00109">
    <property type="reaction ID" value="UER00180"/>
</dbReference>
<reference evidence="9" key="1">
    <citation type="submission" date="2020-04" db="EMBL/GenBank/DDBJ databases">
        <title>Genome Assembly and Annotation of Botryosphaeria dothidea sdau 11-99, a Latent Pathogen of Apple Fruit Ring Rot in China.</title>
        <authorList>
            <person name="Yu C."/>
            <person name="Diao Y."/>
            <person name="Lu Q."/>
            <person name="Zhao J."/>
            <person name="Cui S."/>
            <person name="Peng C."/>
            <person name="He B."/>
            <person name="Liu H."/>
        </authorList>
    </citation>
    <scope>NUCLEOTIDE SEQUENCE [LARGE SCALE GENOMIC DNA]</scope>
    <source>
        <strain evidence="9">Sdau11-99</strain>
    </source>
</reference>
<evidence type="ECO:0000256" key="6">
    <source>
        <dbReference type="RuleBase" id="RU362007"/>
    </source>
</evidence>
<evidence type="ECO:0000313" key="9">
    <source>
        <dbReference type="EMBL" id="KAF4306332.1"/>
    </source>
</evidence>
<organism evidence="9 10">
    <name type="scientific">Botryosphaeria dothidea</name>
    <dbReference type="NCBI Taxonomy" id="55169"/>
    <lineage>
        <taxon>Eukaryota</taxon>
        <taxon>Fungi</taxon>
        <taxon>Dikarya</taxon>
        <taxon>Ascomycota</taxon>
        <taxon>Pezizomycotina</taxon>
        <taxon>Dothideomycetes</taxon>
        <taxon>Dothideomycetes incertae sedis</taxon>
        <taxon>Botryosphaeriales</taxon>
        <taxon>Botryosphaeriaceae</taxon>
        <taxon>Botryosphaeria</taxon>
    </lineage>
</organism>
<dbReference type="GO" id="GO:0006006">
    <property type="term" value="P:glucose metabolic process"/>
    <property type="evidence" value="ECO:0007669"/>
    <property type="project" value="TreeGrafter"/>
</dbReference>
<dbReference type="InterPro" id="IPR043129">
    <property type="entry name" value="ATPase_NBD"/>
</dbReference>
<protein>
    <recommendedName>
        <fullName evidence="6">Phosphotransferase</fullName>
        <ecNumber evidence="6">2.7.1.-</ecNumber>
    </recommendedName>
</protein>
<dbReference type="InterPro" id="IPR022673">
    <property type="entry name" value="Hexokinase_C"/>
</dbReference>
<dbReference type="FunFam" id="3.40.367.20:FF:000011">
    <property type="entry name" value="Phosphotransferase"/>
    <property type="match status" value="1"/>
</dbReference>
<dbReference type="PANTHER" id="PTHR19443">
    <property type="entry name" value="HEXOKINASE"/>
    <property type="match status" value="1"/>
</dbReference>
<keyword evidence="5 6" id="KW-0067">ATP-binding</keyword>
<dbReference type="PRINTS" id="PR00475">
    <property type="entry name" value="HEXOKINASE"/>
</dbReference>
<keyword evidence="10" id="KW-1185">Reference proteome</keyword>
<feature type="domain" description="Hexokinase N-terminal" evidence="7">
    <location>
        <begin position="57"/>
        <end position="253"/>
    </location>
</feature>
<dbReference type="AlphaFoldDB" id="A0A8H4IS74"/>
<sequence>MFDLWHALLATVERVAMLPSLVHTVCSPAPLSPSKHLHNVVRACDLTMDDFLRDVKRQFEAPLQPDRLLQMSARLQDDFARKLQDSDICMLPSYNHTLPTGFERGTYLALDVGGSTFRVALVELGGKEAGNESMAIAKMRCFPINDSVRALEGHAFFDWMAIRIAETLDEPQVRAKLTQETLPMGLSWSFPVEQTSIRSGILLGMGKGFRATNGVHRRDLGDLVMQACARKGLNVRMDAIVNDSSATLLSRAYQDDSTRLALILGTGFNASVHLPVTALSREKFGTRPQEWHDQAERVLVNTELSMFGKNILALTRWDESLNKNHENPDFQPYEHLISGRYLGEIVRLVLLEAIQTAGLFGGEVPERFMERYSFDTGIMAIIEADDTPTLAKACTILQANHPLPTPPAYTDLYYVRQVCQLVSHRAAAYLATGIHALWTLRNKSEGLSAADAGHITISCNGSVIEKYPSFRSLAQQYIDELTERSGAPFHAVDLEMAIESSIFGAAVAVCCLEDHHS</sequence>
<dbReference type="Gene3D" id="3.30.420.40">
    <property type="match status" value="1"/>
</dbReference>
<dbReference type="GO" id="GO:0001678">
    <property type="term" value="P:intracellular glucose homeostasis"/>
    <property type="evidence" value="ECO:0007669"/>
    <property type="project" value="InterPro"/>
</dbReference>
<dbReference type="InterPro" id="IPR001312">
    <property type="entry name" value="Hexokinase"/>
</dbReference>
<proteinExistence type="inferred from homology"/>
<evidence type="ECO:0000256" key="4">
    <source>
        <dbReference type="ARBA" id="ARBA00022777"/>
    </source>
</evidence>
<dbReference type="GO" id="GO:0008865">
    <property type="term" value="F:fructokinase activity"/>
    <property type="evidence" value="ECO:0007669"/>
    <property type="project" value="TreeGrafter"/>
</dbReference>
<dbReference type="GO" id="GO:0005536">
    <property type="term" value="F:D-glucose binding"/>
    <property type="evidence" value="ECO:0007669"/>
    <property type="project" value="InterPro"/>
</dbReference>
<keyword evidence="6" id="KW-0324">Glycolysis</keyword>
<accession>A0A8H4IS74</accession>
<dbReference type="EC" id="2.7.1.-" evidence="6"/>